<proteinExistence type="predicted"/>
<sequence>MKLFHGLEKVGLNHFAVEKNKRISIQLNIEDLYQDGDVYYLKLKSLYRFKNLNGSWEVEMLNELEWVVSNNANPVAVFVLKNILEESTFCPF</sequence>
<comment type="caution">
    <text evidence="1">The sequence shown here is derived from an EMBL/GenBank/DDBJ whole genome shotgun (WGS) entry which is preliminary data.</text>
</comment>
<dbReference type="EMBL" id="JAROYP010000014">
    <property type="protein sequence ID" value="MDH5163335.1"/>
    <property type="molecule type" value="Genomic_DNA"/>
</dbReference>
<accession>A0AAW6T0P9</accession>
<dbReference type="GeneID" id="79870208"/>
<evidence type="ECO:0000313" key="2">
    <source>
        <dbReference type="Proteomes" id="UP001159179"/>
    </source>
</evidence>
<dbReference type="Proteomes" id="UP001159179">
    <property type="component" value="Unassembled WGS sequence"/>
</dbReference>
<protein>
    <submittedName>
        <fullName evidence="1">Uncharacterized protein</fullName>
    </submittedName>
</protein>
<name>A0AAW6T0P9_9BACI</name>
<dbReference type="AlphaFoldDB" id="A0AAW6T0P9"/>
<dbReference type="RefSeq" id="WP_180212620.1">
    <property type="nucleotide sequence ID" value="NZ_BOQX01000010.1"/>
</dbReference>
<organism evidence="1 2">
    <name type="scientific">Heyndrickxia oleronia</name>
    <dbReference type="NCBI Taxonomy" id="38875"/>
    <lineage>
        <taxon>Bacteria</taxon>
        <taxon>Bacillati</taxon>
        <taxon>Bacillota</taxon>
        <taxon>Bacilli</taxon>
        <taxon>Bacillales</taxon>
        <taxon>Bacillaceae</taxon>
        <taxon>Heyndrickxia</taxon>
    </lineage>
</organism>
<gene>
    <name evidence="1" type="ORF">P5X88_20580</name>
</gene>
<reference evidence="1" key="1">
    <citation type="submission" date="2023-03" db="EMBL/GenBank/DDBJ databases">
        <title>Bacterial isolates from washroom surfaces on a university campus.</title>
        <authorList>
            <person name="Holman D.B."/>
            <person name="Gzyl K.E."/>
            <person name="Taheri A.E."/>
        </authorList>
    </citation>
    <scope>NUCLEOTIDE SEQUENCE</scope>
    <source>
        <strain evidence="1">RD03</strain>
    </source>
</reference>
<evidence type="ECO:0000313" key="1">
    <source>
        <dbReference type="EMBL" id="MDH5163335.1"/>
    </source>
</evidence>